<protein>
    <submittedName>
        <fullName evidence="1">Uncharacterized protein</fullName>
    </submittedName>
</protein>
<reference evidence="1" key="1">
    <citation type="submission" date="2022-01" db="EMBL/GenBank/DDBJ databases">
        <title>Genome Sequence Resource for Two Populations of Ditylenchus destructor, the Migratory Endoparasitic Phytonematode.</title>
        <authorList>
            <person name="Zhang H."/>
            <person name="Lin R."/>
            <person name="Xie B."/>
        </authorList>
    </citation>
    <scope>NUCLEOTIDE SEQUENCE</scope>
    <source>
        <strain evidence="1">BazhouSP</strain>
    </source>
</reference>
<organism evidence="1 2">
    <name type="scientific">Ditylenchus destructor</name>
    <dbReference type="NCBI Taxonomy" id="166010"/>
    <lineage>
        <taxon>Eukaryota</taxon>
        <taxon>Metazoa</taxon>
        <taxon>Ecdysozoa</taxon>
        <taxon>Nematoda</taxon>
        <taxon>Chromadorea</taxon>
        <taxon>Rhabditida</taxon>
        <taxon>Tylenchina</taxon>
        <taxon>Tylenchomorpha</taxon>
        <taxon>Sphaerularioidea</taxon>
        <taxon>Anguinidae</taxon>
        <taxon>Anguininae</taxon>
        <taxon>Ditylenchus</taxon>
    </lineage>
</organism>
<sequence length="316" mass="37359">MNQTNATAECDYCIPRDIGVLVILDNSSGASNNTLALKTLKCYCAAKNYTFDVLRLRHNGNYSMRCPQKNFYLQRHCVVVEYMKSKPHLKWILFLDGDVGVINPRHEIEEFINETTEPEIELIFYERLITWEIMAGSYLAKNTPFAHDFLTEWANYSSSNAYHRNDQGPLHQELLKRFQSFRICEEFYNSSSDYQSYLVYVACARYFLDINTRTFGSHIKLIRHGDAWLRDGSKKVTSFWSNRDFIFHGWKESENNWIRPFIKEDAFQLSKCRLGRNRTQEAIFTENWQYIETLKEPDIEIEAIIDQEKKQINSWI</sequence>
<dbReference type="PANTHER" id="PTHR31562">
    <property type="entry name" value="PROTEIN CBG18972"/>
    <property type="match status" value="1"/>
</dbReference>
<dbReference type="Gene3D" id="3.90.550.10">
    <property type="entry name" value="Spore Coat Polysaccharide Biosynthesis Protein SpsA, Chain A"/>
    <property type="match status" value="1"/>
</dbReference>
<comment type="caution">
    <text evidence="1">The sequence shown here is derived from an EMBL/GenBank/DDBJ whole genome shotgun (WGS) entry which is preliminary data.</text>
</comment>
<dbReference type="AlphaFoldDB" id="A0AAD4QSU3"/>
<dbReference type="Proteomes" id="UP001201812">
    <property type="component" value="Unassembled WGS sequence"/>
</dbReference>
<dbReference type="Pfam" id="PF03314">
    <property type="entry name" value="DUF273"/>
    <property type="match status" value="1"/>
</dbReference>
<keyword evidence="2" id="KW-1185">Reference proteome</keyword>
<dbReference type="InterPro" id="IPR004988">
    <property type="entry name" value="DUF273"/>
</dbReference>
<dbReference type="PANTHER" id="PTHR31562:SF4">
    <property type="entry name" value="DUF268 DOMAIN-CONTAINING PROTEIN-RELATED"/>
    <property type="match status" value="1"/>
</dbReference>
<evidence type="ECO:0000313" key="2">
    <source>
        <dbReference type="Proteomes" id="UP001201812"/>
    </source>
</evidence>
<dbReference type="EMBL" id="JAKKPZ010000920">
    <property type="protein sequence ID" value="KAI1691490.1"/>
    <property type="molecule type" value="Genomic_DNA"/>
</dbReference>
<accession>A0AAD4QSU3</accession>
<dbReference type="InterPro" id="IPR029044">
    <property type="entry name" value="Nucleotide-diphossugar_trans"/>
</dbReference>
<name>A0AAD4QSU3_9BILA</name>
<gene>
    <name evidence="1" type="ORF">DdX_21849</name>
</gene>
<evidence type="ECO:0000313" key="1">
    <source>
        <dbReference type="EMBL" id="KAI1691490.1"/>
    </source>
</evidence>
<proteinExistence type="predicted"/>